<gene>
    <name evidence="2" type="ORF">P73_4359</name>
</gene>
<dbReference type="STRING" id="1208324.P73_4359"/>
<dbReference type="HOGENOM" id="CLU_2567586_0_0_5"/>
<organism evidence="2 3">
    <name type="scientific">Celeribacter indicus</name>
    <dbReference type="NCBI Taxonomy" id="1208324"/>
    <lineage>
        <taxon>Bacteria</taxon>
        <taxon>Pseudomonadati</taxon>
        <taxon>Pseudomonadota</taxon>
        <taxon>Alphaproteobacteria</taxon>
        <taxon>Rhodobacterales</taxon>
        <taxon>Roseobacteraceae</taxon>
        <taxon>Celeribacter</taxon>
    </lineage>
</organism>
<accession>A0A0B5E1B5</accession>
<dbReference type="AlphaFoldDB" id="A0A0B5E1B5"/>
<evidence type="ECO:0000313" key="2">
    <source>
        <dbReference type="EMBL" id="AJE49074.1"/>
    </source>
</evidence>
<feature type="region of interest" description="Disordered" evidence="1">
    <location>
        <begin position="1"/>
        <end position="20"/>
    </location>
</feature>
<evidence type="ECO:0000313" key="3">
    <source>
        <dbReference type="Proteomes" id="UP000031521"/>
    </source>
</evidence>
<dbReference type="KEGG" id="cid:P73_4359"/>
<evidence type="ECO:0000256" key="1">
    <source>
        <dbReference type="SAM" id="MobiDB-lite"/>
    </source>
</evidence>
<keyword evidence="3" id="KW-1185">Reference proteome</keyword>
<proteinExistence type="predicted"/>
<dbReference type="EMBL" id="CP004393">
    <property type="protein sequence ID" value="AJE49074.1"/>
    <property type="molecule type" value="Genomic_DNA"/>
</dbReference>
<sequence>MREQDGETIVQDDRESVGQMGTCSRLYRAMRNRPMTRHTTAGRTLTRQLHEQMEHFEASEMTGKLRMLARRLDTLLHKRAR</sequence>
<reference evidence="2 3" key="1">
    <citation type="journal article" date="2014" name="Int. J. Syst. Evol. Microbiol.">
        <title>Celeribacter indicus sp. nov., a polycyclic aromatic hydrocarbon-degrading bacterium from deep-sea sediment and reclassification of Huaishuia halophila as Celeribacter halophilus comb. nov.</title>
        <authorList>
            <person name="Lai Q."/>
            <person name="Cao J."/>
            <person name="Yuan J."/>
            <person name="Li F."/>
            <person name="Shao Z."/>
        </authorList>
    </citation>
    <scope>NUCLEOTIDE SEQUENCE [LARGE SCALE GENOMIC DNA]</scope>
    <source>
        <strain evidence="2">P73</strain>
    </source>
</reference>
<protein>
    <submittedName>
        <fullName evidence="2">Uncharacterized protein</fullName>
    </submittedName>
</protein>
<name>A0A0B5E1B5_9RHOB</name>
<dbReference type="Proteomes" id="UP000031521">
    <property type="component" value="Chromosome"/>
</dbReference>
<feature type="compositionally biased region" description="Basic and acidic residues" evidence="1">
    <location>
        <begin position="1"/>
        <end position="16"/>
    </location>
</feature>